<dbReference type="Gene3D" id="1.10.238.10">
    <property type="entry name" value="EF-hand"/>
    <property type="match status" value="1"/>
</dbReference>
<dbReference type="CDD" id="cd00051">
    <property type="entry name" value="EFh"/>
    <property type="match status" value="1"/>
</dbReference>
<evidence type="ECO:0000313" key="4">
    <source>
        <dbReference type="EMBL" id="EJK74787.1"/>
    </source>
</evidence>
<proteinExistence type="inferred from homology"/>
<keyword evidence="5" id="KW-1185">Reference proteome</keyword>
<dbReference type="Pfam" id="PF13499">
    <property type="entry name" value="EF-hand_7"/>
    <property type="match status" value="1"/>
</dbReference>
<dbReference type="Gene3D" id="3.90.780.10">
    <property type="entry name" value="5'-Nucleotidase, C-terminal domain"/>
    <property type="match status" value="1"/>
</dbReference>
<comment type="similarity">
    <text evidence="1">Belongs to the 5'-nucleotidase family.</text>
</comment>
<evidence type="ECO:0000259" key="3">
    <source>
        <dbReference type="PROSITE" id="PS50222"/>
    </source>
</evidence>
<evidence type="ECO:0000256" key="2">
    <source>
        <dbReference type="ARBA" id="ARBA00022837"/>
    </source>
</evidence>
<dbReference type="eggNOG" id="KOG4419">
    <property type="taxonomic scope" value="Eukaryota"/>
</dbReference>
<feature type="domain" description="EF-hand" evidence="3">
    <location>
        <begin position="549"/>
        <end position="578"/>
    </location>
</feature>
<dbReference type="PANTHER" id="PTHR11575">
    <property type="entry name" value="5'-NUCLEOTIDASE-RELATED"/>
    <property type="match status" value="1"/>
</dbReference>
<protein>
    <recommendedName>
        <fullName evidence="3">EF-hand domain-containing protein</fullName>
    </recommendedName>
</protein>
<gene>
    <name evidence="4" type="ORF">THAOC_03517</name>
</gene>
<dbReference type="SUPFAM" id="SSF55816">
    <property type="entry name" value="5'-nucleotidase (syn. UDP-sugar hydrolase), C-terminal domain"/>
    <property type="match status" value="1"/>
</dbReference>
<feature type="domain" description="EF-hand" evidence="3">
    <location>
        <begin position="580"/>
        <end position="613"/>
    </location>
</feature>
<dbReference type="Proteomes" id="UP000266841">
    <property type="component" value="Unassembled WGS sequence"/>
</dbReference>
<dbReference type="SUPFAM" id="SSF47473">
    <property type="entry name" value="EF-hand"/>
    <property type="match status" value="1"/>
</dbReference>
<dbReference type="GO" id="GO:0009166">
    <property type="term" value="P:nucleotide catabolic process"/>
    <property type="evidence" value="ECO:0007669"/>
    <property type="project" value="InterPro"/>
</dbReference>
<dbReference type="InterPro" id="IPR036907">
    <property type="entry name" value="5'-Nucleotdase_C_sf"/>
</dbReference>
<dbReference type="GO" id="GO:0016787">
    <property type="term" value="F:hydrolase activity"/>
    <property type="evidence" value="ECO:0007669"/>
    <property type="project" value="InterPro"/>
</dbReference>
<dbReference type="EMBL" id="AGNL01003377">
    <property type="protein sequence ID" value="EJK74787.1"/>
    <property type="molecule type" value="Genomic_DNA"/>
</dbReference>
<sequence>MMPLVRRGVSAKAVVGLVGSRCPHSREPRARVHRCGGAWFSSSVADEIVLRLVSVNDVYNLLNLPKLATFVRTLGGERKDGVETSFDDAIPASAVTLNGDFLYPSSLSSIDKGRGHVAAIKASGVTHVCLGNHEADLPLKDVKLRLGELTQRNRVTVVNSNVASLGRYSKEMDVVSSVCGRIKVGLVGFLSDESGMFRDGTFKGLQIDAIQCTYERMLQKADSMGVDSLVSLTHQSLGGDRKLAGFMLACQPDFQGVILGGHEHVQMHEKVSTSHSRRGCVQIVKSGVDAQQAAVIDLRFSSGSHILTSIEVRFQELSGYEPCRVTKSIVDKHLQVLDDMQDFVLFDKVAIKKYFKPVDDKTAELSSKLMRYEQTTVGALFATAVKEELLVDVCIINGAPLKGDRLYGSGKITYSELKNELPFPLKMIVVQMTRGQLRDAIQYSRTGPIEEGKSSAVLDDGRVERRGFLQLDFNCWRDYEAGIGDDDEIVSVALPRNLLKGFCKNEPLMELSDNLQKSGKMPDEDDYIKAVDLIVRFACKDRWETIASRFAFEDLDLNGDGLIDRTEVRSAMSSVLGEDPSDTLVENMVDAIDYDRTKTINREEFSTILSRKK</sequence>
<dbReference type="Pfam" id="PF02872">
    <property type="entry name" value="5_nucleotid_C"/>
    <property type="match status" value="1"/>
</dbReference>
<dbReference type="OrthoDB" id="10252235at2759"/>
<dbReference type="GO" id="GO:0005509">
    <property type="term" value="F:calcium ion binding"/>
    <property type="evidence" value="ECO:0007669"/>
    <property type="project" value="InterPro"/>
</dbReference>
<accession>K0TPS1</accession>
<dbReference type="Gene3D" id="3.60.21.10">
    <property type="match status" value="1"/>
</dbReference>
<dbReference type="OMA" id="DKGAFMM"/>
<organism evidence="4 5">
    <name type="scientific">Thalassiosira oceanica</name>
    <name type="common">Marine diatom</name>
    <dbReference type="NCBI Taxonomy" id="159749"/>
    <lineage>
        <taxon>Eukaryota</taxon>
        <taxon>Sar</taxon>
        <taxon>Stramenopiles</taxon>
        <taxon>Ochrophyta</taxon>
        <taxon>Bacillariophyta</taxon>
        <taxon>Coscinodiscophyceae</taxon>
        <taxon>Thalassiosirophycidae</taxon>
        <taxon>Thalassiosirales</taxon>
        <taxon>Thalassiosiraceae</taxon>
        <taxon>Thalassiosira</taxon>
    </lineage>
</organism>
<dbReference type="InterPro" id="IPR006179">
    <property type="entry name" value="5_nucleotidase/apyrase"/>
</dbReference>
<dbReference type="InterPro" id="IPR029052">
    <property type="entry name" value="Metallo-depent_PP-like"/>
</dbReference>
<evidence type="ECO:0000313" key="5">
    <source>
        <dbReference type="Proteomes" id="UP000266841"/>
    </source>
</evidence>
<keyword evidence="2" id="KW-0106">Calcium</keyword>
<name>K0TPS1_THAOC</name>
<dbReference type="InterPro" id="IPR002048">
    <property type="entry name" value="EF_hand_dom"/>
</dbReference>
<dbReference type="SMART" id="SM00054">
    <property type="entry name" value="EFh"/>
    <property type="match status" value="2"/>
</dbReference>
<dbReference type="PANTHER" id="PTHR11575:SF48">
    <property type="entry name" value="5'-NUCLEOTIDASE"/>
    <property type="match status" value="1"/>
</dbReference>
<dbReference type="PROSITE" id="PS50222">
    <property type="entry name" value="EF_HAND_2"/>
    <property type="match status" value="2"/>
</dbReference>
<dbReference type="PROSITE" id="PS00018">
    <property type="entry name" value="EF_HAND_1"/>
    <property type="match status" value="2"/>
</dbReference>
<reference evidence="4 5" key="1">
    <citation type="journal article" date="2012" name="Genome Biol.">
        <title>Genome and low-iron response of an oceanic diatom adapted to chronic iron limitation.</title>
        <authorList>
            <person name="Lommer M."/>
            <person name="Specht M."/>
            <person name="Roy A.S."/>
            <person name="Kraemer L."/>
            <person name="Andreson R."/>
            <person name="Gutowska M.A."/>
            <person name="Wolf J."/>
            <person name="Bergner S.V."/>
            <person name="Schilhabel M.B."/>
            <person name="Klostermeier U.C."/>
            <person name="Beiko R.G."/>
            <person name="Rosenstiel P."/>
            <person name="Hippler M."/>
            <person name="Laroche J."/>
        </authorList>
    </citation>
    <scope>NUCLEOTIDE SEQUENCE [LARGE SCALE GENOMIC DNA]</scope>
    <source>
        <strain evidence="4 5">CCMP1005</strain>
    </source>
</reference>
<comment type="caution">
    <text evidence="4">The sequence shown here is derived from an EMBL/GenBank/DDBJ whole genome shotgun (WGS) entry which is preliminary data.</text>
</comment>
<dbReference type="AlphaFoldDB" id="K0TPS1"/>
<dbReference type="InterPro" id="IPR011992">
    <property type="entry name" value="EF-hand-dom_pair"/>
</dbReference>
<evidence type="ECO:0000256" key="1">
    <source>
        <dbReference type="ARBA" id="ARBA00006654"/>
    </source>
</evidence>
<dbReference type="SUPFAM" id="SSF56300">
    <property type="entry name" value="Metallo-dependent phosphatases"/>
    <property type="match status" value="1"/>
</dbReference>
<dbReference type="InterPro" id="IPR008334">
    <property type="entry name" value="5'-Nucleotdase_C"/>
</dbReference>
<dbReference type="InterPro" id="IPR018247">
    <property type="entry name" value="EF_Hand_1_Ca_BS"/>
</dbReference>